<proteinExistence type="predicted"/>
<reference evidence="1" key="2">
    <citation type="submission" date="2016-06" db="EMBL/GenBank/DDBJ databases">
        <title>The genome of a short-lived fish provides insights into sex chromosome evolution and the genetic control of aging.</title>
        <authorList>
            <person name="Reichwald K."/>
            <person name="Felder M."/>
            <person name="Petzold A."/>
            <person name="Koch P."/>
            <person name="Groth M."/>
            <person name="Platzer M."/>
        </authorList>
    </citation>
    <scope>NUCLEOTIDE SEQUENCE</scope>
    <source>
        <tissue evidence="1">Brain</tissue>
    </source>
</reference>
<dbReference type="Gene3D" id="3.40.390.10">
    <property type="entry name" value="Collagenase (Catalytic Domain)"/>
    <property type="match status" value="1"/>
</dbReference>
<organism evidence="1">
    <name type="scientific">Nothobranchius kadleci</name>
    <name type="common">African annual killifish</name>
    <dbReference type="NCBI Taxonomy" id="1051664"/>
    <lineage>
        <taxon>Eukaryota</taxon>
        <taxon>Metazoa</taxon>
        <taxon>Chordata</taxon>
        <taxon>Craniata</taxon>
        <taxon>Vertebrata</taxon>
        <taxon>Euteleostomi</taxon>
        <taxon>Actinopterygii</taxon>
        <taxon>Neopterygii</taxon>
        <taxon>Teleostei</taxon>
        <taxon>Neoteleostei</taxon>
        <taxon>Acanthomorphata</taxon>
        <taxon>Ovalentaria</taxon>
        <taxon>Atherinomorphae</taxon>
        <taxon>Cyprinodontiformes</taxon>
        <taxon>Nothobranchiidae</taxon>
        <taxon>Nothobranchius</taxon>
    </lineage>
</organism>
<accession>A0A1A8D361</accession>
<evidence type="ECO:0000313" key="1">
    <source>
        <dbReference type="EMBL" id="SBP85575.1"/>
    </source>
</evidence>
<reference evidence="1" key="1">
    <citation type="submission" date="2016-05" db="EMBL/GenBank/DDBJ databases">
        <authorList>
            <person name="Lavstsen T."/>
            <person name="Jespersen J.S."/>
        </authorList>
    </citation>
    <scope>NUCLEOTIDE SEQUENCE</scope>
    <source>
        <tissue evidence="1">Brain</tissue>
    </source>
</reference>
<dbReference type="InterPro" id="IPR024079">
    <property type="entry name" value="MetalloPept_cat_dom_sf"/>
</dbReference>
<dbReference type="GO" id="GO:0008237">
    <property type="term" value="F:metallopeptidase activity"/>
    <property type="evidence" value="ECO:0007669"/>
    <property type="project" value="InterPro"/>
</dbReference>
<sequence>MIVKLVIIHDEQEGPTVNFNAATTLYNFCVWQQSQIWRMTATLFTMTPPYSSPEKTFVVQRINVTL</sequence>
<name>A0A1A8D361_NOTKA</name>
<dbReference type="AlphaFoldDB" id="A0A1A8D361"/>
<dbReference type="EMBL" id="HADZ01021634">
    <property type="protein sequence ID" value="SBP85575.1"/>
    <property type="molecule type" value="Transcribed_RNA"/>
</dbReference>
<gene>
    <name evidence="1" type="primary">ADAMTS20</name>
</gene>
<protein>
    <submittedName>
        <fullName evidence="1">ADAM metallopeptidase with thrombospondin type 1 motif, 20</fullName>
    </submittedName>
</protein>